<feature type="region of interest" description="Disordered" evidence="1">
    <location>
        <begin position="82"/>
        <end position="134"/>
    </location>
</feature>
<gene>
    <name evidence="3" type="ORF">PSAL00342_LOCUS6025</name>
</gene>
<feature type="compositionally biased region" description="Basic and acidic residues" evidence="1">
    <location>
        <begin position="82"/>
        <end position="92"/>
    </location>
</feature>
<keyword evidence="2" id="KW-0472">Membrane</keyword>
<proteinExistence type="predicted"/>
<organism evidence="3">
    <name type="scientific">Picocystis salinarum</name>
    <dbReference type="NCBI Taxonomy" id="88271"/>
    <lineage>
        <taxon>Eukaryota</taxon>
        <taxon>Viridiplantae</taxon>
        <taxon>Chlorophyta</taxon>
        <taxon>Picocystophyceae</taxon>
        <taxon>Picocystales</taxon>
        <taxon>Picocystaceae</taxon>
        <taxon>Picocystis</taxon>
    </lineage>
</organism>
<name>A0A7S3XEW7_9CHLO</name>
<sequence>MLRYAREALERLDEQAASYVTTDGGGSAGGDGERTVPTVVRRGQTARERHRWTRDDAKQAMEDLLLRWDAAVAMEEKGKLHEDAQARRREAEAQQMRAQAAQMRREARAEQLACGEERSSRNATASAARARARELEQEIADGAEAAKDAQERTERRNEARARLVAEANQLQTRLEELQTQKQHVSEGWKSFGEEPRTSMDARGKETDATHEAKVETWRRKQEQCQVQLEQYTQKRQEPTSNTSKDAAKRRVAHALEREREAKATRADVLRREVESLRMAVREVTMKREEARRKVPSGFPPPGRIGTQETAKDLLLTCVKIARRSAAVRLSALAYLVALHGLALVLLAWRL</sequence>
<dbReference type="EMBL" id="HBIS01006651">
    <property type="protein sequence ID" value="CAE0612190.1"/>
    <property type="molecule type" value="Transcribed_RNA"/>
</dbReference>
<keyword evidence="2" id="KW-1133">Transmembrane helix</keyword>
<evidence type="ECO:0000256" key="1">
    <source>
        <dbReference type="SAM" id="MobiDB-lite"/>
    </source>
</evidence>
<protein>
    <submittedName>
        <fullName evidence="3">Uncharacterized protein</fullName>
    </submittedName>
</protein>
<reference evidence="3" key="1">
    <citation type="submission" date="2021-01" db="EMBL/GenBank/DDBJ databases">
        <authorList>
            <person name="Corre E."/>
            <person name="Pelletier E."/>
            <person name="Niang G."/>
            <person name="Scheremetjew M."/>
            <person name="Finn R."/>
            <person name="Kale V."/>
            <person name="Holt S."/>
            <person name="Cochrane G."/>
            <person name="Meng A."/>
            <person name="Brown T."/>
            <person name="Cohen L."/>
        </authorList>
    </citation>
    <scope>NUCLEOTIDE SEQUENCE</scope>
    <source>
        <strain evidence="3">CCMP1897</strain>
    </source>
</reference>
<accession>A0A7S3XEW7</accession>
<evidence type="ECO:0000313" key="3">
    <source>
        <dbReference type="EMBL" id="CAE0612190.1"/>
    </source>
</evidence>
<feature type="compositionally biased region" description="Basic and acidic residues" evidence="1">
    <location>
        <begin position="103"/>
        <end position="120"/>
    </location>
</feature>
<keyword evidence="2" id="KW-0812">Transmembrane</keyword>
<feature type="compositionally biased region" description="Basic and acidic residues" evidence="1">
    <location>
        <begin position="177"/>
        <end position="222"/>
    </location>
</feature>
<feature type="compositionally biased region" description="Low complexity" evidence="1">
    <location>
        <begin position="93"/>
        <end position="102"/>
    </location>
</feature>
<dbReference type="AlphaFoldDB" id="A0A7S3XEW7"/>
<feature type="transmembrane region" description="Helical" evidence="2">
    <location>
        <begin position="329"/>
        <end position="348"/>
    </location>
</feature>
<evidence type="ECO:0000256" key="2">
    <source>
        <dbReference type="SAM" id="Phobius"/>
    </source>
</evidence>
<feature type="region of interest" description="Disordered" evidence="1">
    <location>
        <begin position="177"/>
        <end position="251"/>
    </location>
</feature>